<keyword evidence="3" id="KW-1185">Reference proteome</keyword>
<proteinExistence type="predicted"/>
<name>A0A922HZC5_DERFA</name>
<dbReference type="Proteomes" id="UP000790347">
    <property type="component" value="Unassembled WGS sequence"/>
</dbReference>
<sequence length="63" mass="7709">MEKTLKTILKVFHFSQNSVPRIFDDDNNRPDLTIRPFDHTVPYEPEYHQKQQQQQQQRQQKVI</sequence>
<evidence type="ECO:0000313" key="2">
    <source>
        <dbReference type="EMBL" id="KAH9511647.1"/>
    </source>
</evidence>
<accession>A0A922HZC5</accession>
<feature type="compositionally biased region" description="Low complexity" evidence="1">
    <location>
        <begin position="50"/>
        <end position="63"/>
    </location>
</feature>
<gene>
    <name evidence="2" type="ORF">DERF_010096</name>
</gene>
<reference evidence="2" key="1">
    <citation type="submission" date="2013-05" db="EMBL/GenBank/DDBJ databases">
        <authorList>
            <person name="Yim A.K.Y."/>
            <person name="Chan T.F."/>
            <person name="Ji K.M."/>
            <person name="Liu X.Y."/>
            <person name="Zhou J.W."/>
            <person name="Li R.Q."/>
            <person name="Yang K.Y."/>
            <person name="Li J."/>
            <person name="Li M."/>
            <person name="Law P.T.W."/>
            <person name="Wu Y.L."/>
            <person name="Cai Z.L."/>
            <person name="Qin H."/>
            <person name="Bao Y."/>
            <person name="Leung R.K.K."/>
            <person name="Ng P.K.S."/>
            <person name="Zou J."/>
            <person name="Zhong X.J."/>
            <person name="Ran P.X."/>
            <person name="Zhong N.S."/>
            <person name="Liu Z.G."/>
            <person name="Tsui S.K.W."/>
        </authorList>
    </citation>
    <scope>NUCLEOTIDE SEQUENCE</scope>
    <source>
        <strain evidence="2">Derf</strain>
        <tissue evidence="2">Whole organism</tissue>
    </source>
</reference>
<feature type="region of interest" description="Disordered" evidence="1">
    <location>
        <begin position="20"/>
        <end position="63"/>
    </location>
</feature>
<comment type="caution">
    <text evidence="2">The sequence shown here is derived from an EMBL/GenBank/DDBJ whole genome shotgun (WGS) entry which is preliminary data.</text>
</comment>
<reference evidence="2" key="2">
    <citation type="journal article" date="2022" name="Res Sq">
        <title>Comparative Genomics Reveals Insights into the Divergent Evolution of Astigmatic Mites and Household Pest Adaptations.</title>
        <authorList>
            <person name="Xiong Q."/>
            <person name="Wan A.T.-Y."/>
            <person name="Liu X.-Y."/>
            <person name="Fung C.S.-H."/>
            <person name="Xiao X."/>
            <person name="Malainual N."/>
            <person name="Hou J."/>
            <person name="Wang L."/>
            <person name="Wang M."/>
            <person name="Yang K."/>
            <person name="Cui Y."/>
            <person name="Leung E."/>
            <person name="Nong W."/>
            <person name="Shin S.-K."/>
            <person name="Au S."/>
            <person name="Jeong K.Y."/>
            <person name="Chew F.T."/>
            <person name="Hui J."/>
            <person name="Leung T.F."/>
            <person name="Tungtrongchitr A."/>
            <person name="Zhong N."/>
            <person name="Liu Z."/>
            <person name="Tsui S."/>
        </authorList>
    </citation>
    <scope>NUCLEOTIDE SEQUENCE</scope>
    <source>
        <strain evidence="2">Derf</strain>
        <tissue evidence="2">Whole organism</tissue>
    </source>
</reference>
<evidence type="ECO:0000313" key="3">
    <source>
        <dbReference type="Proteomes" id="UP000790347"/>
    </source>
</evidence>
<organism evidence="2 3">
    <name type="scientific">Dermatophagoides farinae</name>
    <name type="common">American house dust mite</name>
    <dbReference type="NCBI Taxonomy" id="6954"/>
    <lineage>
        <taxon>Eukaryota</taxon>
        <taxon>Metazoa</taxon>
        <taxon>Ecdysozoa</taxon>
        <taxon>Arthropoda</taxon>
        <taxon>Chelicerata</taxon>
        <taxon>Arachnida</taxon>
        <taxon>Acari</taxon>
        <taxon>Acariformes</taxon>
        <taxon>Sarcoptiformes</taxon>
        <taxon>Astigmata</taxon>
        <taxon>Psoroptidia</taxon>
        <taxon>Analgoidea</taxon>
        <taxon>Pyroglyphidae</taxon>
        <taxon>Dermatophagoidinae</taxon>
        <taxon>Dermatophagoides</taxon>
    </lineage>
</organism>
<dbReference type="EMBL" id="ASGP02000004">
    <property type="protein sequence ID" value="KAH9511647.1"/>
    <property type="molecule type" value="Genomic_DNA"/>
</dbReference>
<dbReference type="AlphaFoldDB" id="A0A922HZC5"/>
<evidence type="ECO:0000256" key="1">
    <source>
        <dbReference type="SAM" id="MobiDB-lite"/>
    </source>
</evidence>
<protein>
    <submittedName>
        <fullName evidence="2">Uncharacterized protein</fullName>
    </submittedName>
</protein>